<evidence type="ECO:0000313" key="2">
    <source>
        <dbReference type="EMBL" id="KAK4265643.1"/>
    </source>
</evidence>
<dbReference type="PANTHER" id="PTHR33193:SF71">
    <property type="entry name" value="OS02G0223700 PROTEIN"/>
    <property type="match status" value="1"/>
</dbReference>
<feature type="compositionally biased region" description="Polar residues" evidence="1">
    <location>
        <begin position="1"/>
        <end position="19"/>
    </location>
</feature>
<accession>A0AAE1ML07</accession>
<comment type="caution">
    <text evidence="2">The sequence shown here is derived from an EMBL/GenBank/DDBJ whole genome shotgun (WGS) entry which is preliminary data.</text>
</comment>
<dbReference type="AlphaFoldDB" id="A0AAE1ML07"/>
<organism evidence="2 3">
    <name type="scientific">Acacia crassicarpa</name>
    <name type="common">northern wattle</name>
    <dbReference type="NCBI Taxonomy" id="499986"/>
    <lineage>
        <taxon>Eukaryota</taxon>
        <taxon>Viridiplantae</taxon>
        <taxon>Streptophyta</taxon>
        <taxon>Embryophyta</taxon>
        <taxon>Tracheophyta</taxon>
        <taxon>Spermatophyta</taxon>
        <taxon>Magnoliopsida</taxon>
        <taxon>eudicotyledons</taxon>
        <taxon>Gunneridae</taxon>
        <taxon>Pentapetalae</taxon>
        <taxon>rosids</taxon>
        <taxon>fabids</taxon>
        <taxon>Fabales</taxon>
        <taxon>Fabaceae</taxon>
        <taxon>Caesalpinioideae</taxon>
        <taxon>mimosoid clade</taxon>
        <taxon>Acacieae</taxon>
        <taxon>Acacia</taxon>
    </lineage>
</organism>
<dbReference type="EMBL" id="JAWXYG010000008">
    <property type="protein sequence ID" value="KAK4265643.1"/>
    <property type="molecule type" value="Genomic_DNA"/>
</dbReference>
<sequence>MEDLRSQSYGHGRTQNQVEPYSFSVRASSSSGVRDMRDLRCYSASYASSAANPTQSQMRNDVNYKFKKGRSKNSSSSKSWSLDDPELQRKKRVASYKVYAVEGKLKGSVRKSFKWLKDKYARVVYGF</sequence>
<evidence type="ECO:0008006" key="4">
    <source>
        <dbReference type="Google" id="ProtNLM"/>
    </source>
</evidence>
<name>A0AAE1ML07_9FABA</name>
<evidence type="ECO:0000256" key="1">
    <source>
        <dbReference type="SAM" id="MobiDB-lite"/>
    </source>
</evidence>
<dbReference type="Proteomes" id="UP001293593">
    <property type="component" value="Unassembled WGS sequence"/>
</dbReference>
<reference evidence="2" key="1">
    <citation type="submission" date="2023-10" db="EMBL/GenBank/DDBJ databases">
        <title>Chromosome-level genome of the transformable northern wattle, Acacia crassicarpa.</title>
        <authorList>
            <person name="Massaro I."/>
            <person name="Sinha N.R."/>
            <person name="Poethig S."/>
            <person name="Leichty A.R."/>
        </authorList>
    </citation>
    <scope>NUCLEOTIDE SEQUENCE</scope>
    <source>
        <strain evidence="2">Acra3RX</strain>
        <tissue evidence="2">Leaf</tissue>
    </source>
</reference>
<evidence type="ECO:0000313" key="3">
    <source>
        <dbReference type="Proteomes" id="UP001293593"/>
    </source>
</evidence>
<dbReference type="InterPro" id="IPR021899">
    <property type="entry name" value="DUF3511"/>
</dbReference>
<dbReference type="PANTHER" id="PTHR33193">
    <property type="entry name" value="DOMAIN PROTEIN, PUTATIVE (DUF3511)-RELATED"/>
    <property type="match status" value="1"/>
</dbReference>
<feature type="compositionally biased region" description="Low complexity" evidence="1">
    <location>
        <begin position="22"/>
        <end position="31"/>
    </location>
</feature>
<protein>
    <recommendedName>
        <fullName evidence="4">DUF3511 domain protein</fullName>
    </recommendedName>
</protein>
<proteinExistence type="predicted"/>
<keyword evidence="3" id="KW-1185">Reference proteome</keyword>
<feature type="region of interest" description="Disordered" evidence="1">
    <location>
        <begin position="66"/>
        <end position="86"/>
    </location>
</feature>
<feature type="region of interest" description="Disordered" evidence="1">
    <location>
        <begin position="1"/>
        <end position="32"/>
    </location>
</feature>
<dbReference type="Pfam" id="PF12023">
    <property type="entry name" value="DUF3511"/>
    <property type="match status" value="1"/>
</dbReference>
<gene>
    <name evidence="2" type="ORF">QN277_026668</name>
</gene>